<feature type="chain" id="PRO_5044817888" evidence="2">
    <location>
        <begin position="20"/>
        <end position="206"/>
    </location>
</feature>
<reference evidence="4" key="1">
    <citation type="submission" date="2024-07" db="EMBL/GenBank/DDBJ databases">
        <title>Two chromosome-level genome assemblies of Korean endemic species Abeliophyllum distichum and Forsythia ovata (Oleaceae).</title>
        <authorList>
            <person name="Jang H."/>
        </authorList>
    </citation>
    <scope>NUCLEOTIDE SEQUENCE [LARGE SCALE GENOMIC DNA]</scope>
</reference>
<evidence type="ECO:0000313" key="3">
    <source>
        <dbReference type="EMBL" id="KAL2467738.1"/>
    </source>
</evidence>
<feature type="region of interest" description="Disordered" evidence="1">
    <location>
        <begin position="77"/>
        <end position="111"/>
    </location>
</feature>
<dbReference type="Proteomes" id="UP001604277">
    <property type="component" value="Unassembled WGS sequence"/>
</dbReference>
<gene>
    <name evidence="3" type="ORF">Fot_51263</name>
</gene>
<feature type="region of interest" description="Disordered" evidence="1">
    <location>
        <begin position="186"/>
        <end position="206"/>
    </location>
</feature>
<evidence type="ECO:0000256" key="1">
    <source>
        <dbReference type="SAM" id="MobiDB-lite"/>
    </source>
</evidence>
<dbReference type="AlphaFoldDB" id="A0ABD1PWK8"/>
<evidence type="ECO:0000256" key="2">
    <source>
        <dbReference type="SAM" id="SignalP"/>
    </source>
</evidence>
<keyword evidence="4" id="KW-1185">Reference proteome</keyword>
<keyword evidence="2" id="KW-0732">Signal</keyword>
<protein>
    <submittedName>
        <fullName evidence="3">Uncharacterized protein</fullName>
    </submittedName>
</protein>
<dbReference type="EMBL" id="JBFOLJ010000017">
    <property type="protein sequence ID" value="KAL2467738.1"/>
    <property type="molecule type" value="Genomic_DNA"/>
</dbReference>
<proteinExistence type="predicted"/>
<name>A0ABD1PWK8_9LAMI</name>
<organism evidence="3 4">
    <name type="scientific">Forsythia ovata</name>
    <dbReference type="NCBI Taxonomy" id="205694"/>
    <lineage>
        <taxon>Eukaryota</taxon>
        <taxon>Viridiplantae</taxon>
        <taxon>Streptophyta</taxon>
        <taxon>Embryophyta</taxon>
        <taxon>Tracheophyta</taxon>
        <taxon>Spermatophyta</taxon>
        <taxon>Magnoliopsida</taxon>
        <taxon>eudicotyledons</taxon>
        <taxon>Gunneridae</taxon>
        <taxon>Pentapetalae</taxon>
        <taxon>asterids</taxon>
        <taxon>lamiids</taxon>
        <taxon>Lamiales</taxon>
        <taxon>Oleaceae</taxon>
        <taxon>Forsythieae</taxon>
        <taxon>Forsythia</taxon>
    </lineage>
</organism>
<feature type="signal peptide" evidence="2">
    <location>
        <begin position="1"/>
        <end position="19"/>
    </location>
</feature>
<accession>A0ABD1PWK8</accession>
<evidence type="ECO:0000313" key="4">
    <source>
        <dbReference type="Proteomes" id="UP001604277"/>
    </source>
</evidence>
<sequence length="206" mass="23042">MAKISYLVFLDFLYCLCLGAQLIEECVELKLGLGWLTKRPCSGKWAFQCSSLILHCIGDTNGKMMLAHAASAQGISERAGGKANRPVPKGGHEGRHHSGMQAPTASSRTSRMRRSAIPARLPSAIVTDTLKQETSLRIDKRRLRTRRKRRKITGIFLKATFHIDLRKLESQIAYENIHQFDLRIEGGEGDRGKNSISLKENDLVNK</sequence>
<comment type="caution">
    <text evidence="3">The sequence shown here is derived from an EMBL/GenBank/DDBJ whole genome shotgun (WGS) entry which is preliminary data.</text>
</comment>